<dbReference type="OrthoDB" id="10424238at2759"/>
<protein>
    <submittedName>
        <fullName evidence="1">Uncharacterized protein</fullName>
    </submittedName>
</protein>
<dbReference type="Proteomes" id="UP000683360">
    <property type="component" value="Unassembled WGS sequence"/>
</dbReference>
<evidence type="ECO:0000313" key="2">
    <source>
        <dbReference type="Proteomes" id="UP000683360"/>
    </source>
</evidence>
<sequence length="174" mass="20535">MHQETLHHVDDAYIERYRFKCNFETAQQLEIYYQVIKCSVRLQNTPFSTPGSLKVSKNQFFGLQLHTKNISFSRSGIGKIKVKLTHPLTCAYANNMQWQCDVTVQMRYPDTNSQNCQENGDIVGEERFCRYSIDNSNWDKINEIPTRWQHGYDYKRSATEYVVQIQLSRPLAYF</sequence>
<dbReference type="AlphaFoldDB" id="A0A8S3UT47"/>
<evidence type="ECO:0000313" key="1">
    <source>
        <dbReference type="EMBL" id="CAG2248805.1"/>
    </source>
</evidence>
<name>A0A8S3UT47_MYTED</name>
<proteinExistence type="predicted"/>
<reference evidence="1" key="1">
    <citation type="submission" date="2021-03" db="EMBL/GenBank/DDBJ databases">
        <authorList>
            <person name="Bekaert M."/>
        </authorList>
    </citation>
    <scope>NUCLEOTIDE SEQUENCE</scope>
</reference>
<gene>
    <name evidence="1" type="ORF">MEDL_60606</name>
</gene>
<accession>A0A8S3UT47</accession>
<dbReference type="EMBL" id="CAJPWZ010002951">
    <property type="protein sequence ID" value="CAG2248805.1"/>
    <property type="molecule type" value="Genomic_DNA"/>
</dbReference>
<comment type="caution">
    <text evidence="1">The sequence shown here is derived from an EMBL/GenBank/DDBJ whole genome shotgun (WGS) entry which is preliminary data.</text>
</comment>
<keyword evidence="2" id="KW-1185">Reference proteome</keyword>
<organism evidence="1 2">
    <name type="scientific">Mytilus edulis</name>
    <name type="common">Blue mussel</name>
    <dbReference type="NCBI Taxonomy" id="6550"/>
    <lineage>
        <taxon>Eukaryota</taxon>
        <taxon>Metazoa</taxon>
        <taxon>Spiralia</taxon>
        <taxon>Lophotrochozoa</taxon>
        <taxon>Mollusca</taxon>
        <taxon>Bivalvia</taxon>
        <taxon>Autobranchia</taxon>
        <taxon>Pteriomorphia</taxon>
        <taxon>Mytilida</taxon>
        <taxon>Mytiloidea</taxon>
        <taxon>Mytilidae</taxon>
        <taxon>Mytilinae</taxon>
        <taxon>Mytilus</taxon>
    </lineage>
</organism>